<dbReference type="AlphaFoldDB" id="A0AAD9PFU2"/>
<gene>
    <name evidence="2" type="ORF">NP493_6g03030</name>
</gene>
<comment type="caution">
    <text evidence="2">The sequence shown here is derived from an EMBL/GenBank/DDBJ whole genome shotgun (WGS) entry which is preliminary data.</text>
</comment>
<organism evidence="2 3">
    <name type="scientific">Ridgeia piscesae</name>
    <name type="common">Tubeworm</name>
    <dbReference type="NCBI Taxonomy" id="27915"/>
    <lineage>
        <taxon>Eukaryota</taxon>
        <taxon>Metazoa</taxon>
        <taxon>Spiralia</taxon>
        <taxon>Lophotrochozoa</taxon>
        <taxon>Annelida</taxon>
        <taxon>Polychaeta</taxon>
        <taxon>Sedentaria</taxon>
        <taxon>Canalipalpata</taxon>
        <taxon>Sabellida</taxon>
        <taxon>Siboglinidae</taxon>
        <taxon>Ridgeia</taxon>
    </lineage>
</organism>
<feature type="region of interest" description="Disordered" evidence="1">
    <location>
        <begin position="53"/>
        <end position="78"/>
    </location>
</feature>
<evidence type="ECO:0000313" key="3">
    <source>
        <dbReference type="Proteomes" id="UP001209878"/>
    </source>
</evidence>
<protein>
    <submittedName>
        <fullName evidence="2">Uncharacterized protein</fullName>
    </submittedName>
</protein>
<name>A0AAD9PFU2_RIDPI</name>
<feature type="compositionally biased region" description="Basic and acidic residues" evidence="1">
    <location>
        <begin position="64"/>
        <end position="78"/>
    </location>
</feature>
<evidence type="ECO:0000256" key="1">
    <source>
        <dbReference type="SAM" id="MobiDB-lite"/>
    </source>
</evidence>
<dbReference type="Proteomes" id="UP001209878">
    <property type="component" value="Unassembled WGS sequence"/>
</dbReference>
<reference evidence="2" key="1">
    <citation type="journal article" date="2023" name="Mol. Biol. Evol.">
        <title>Third-Generation Sequencing Reveals the Adaptive Role of the Epigenome in Three Deep-Sea Polychaetes.</title>
        <authorList>
            <person name="Perez M."/>
            <person name="Aroh O."/>
            <person name="Sun Y."/>
            <person name="Lan Y."/>
            <person name="Juniper S.K."/>
            <person name="Young C.R."/>
            <person name="Angers B."/>
            <person name="Qian P.Y."/>
        </authorList>
    </citation>
    <scope>NUCLEOTIDE SEQUENCE</scope>
    <source>
        <strain evidence="2">R07B-5</strain>
    </source>
</reference>
<evidence type="ECO:0000313" key="2">
    <source>
        <dbReference type="EMBL" id="KAK2193890.1"/>
    </source>
</evidence>
<feature type="region of interest" description="Disordered" evidence="1">
    <location>
        <begin position="122"/>
        <end position="141"/>
    </location>
</feature>
<accession>A0AAD9PFU2</accession>
<dbReference type="EMBL" id="JAODUO010000005">
    <property type="protein sequence ID" value="KAK2193890.1"/>
    <property type="molecule type" value="Genomic_DNA"/>
</dbReference>
<proteinExistence type="predicted"/>
<feature type="compositionally biased region" description="Polar residues" evidence="1">
    <location>
        <begin position="53"/>
        <end position="63"/>
    </location>
</feature>
<keyword evidence="3" id="KW-1185">Reference proteome</keyword>
<sequence>MSVPSSAFAWRYDLQILKTRPRNFHTRKQRPLVEDSRKRPLITCRSDVAVITSKTKPQISTSRNEPRQTDTSRYSRPDIPECLDTFSDFYNPATPANERFEKYLQEMDRRKQEALKVKAMQGKPLALGPTTENERPKQPSSYTVLPKIELTAPSATDVARVLW</sequence>